<dbReference type="RefSeq" id="WP_379851207.1">
    <property type="nucleotide sequence ID" value="NZ_JBHZPY010000004.1"/>
</dbReference>
<evidence type="ECO:0000313" key="6">
    <source>
        <dbReference type="EMBL" id="MFE3870956.1"/>
    </source>
</evidence>
<evidence type="ECO:0000313" key="7">
    <source>
        <dbReference type="Proteomes" id="UP001600107"/>
    </source>
</evidence>
<proteinExistence type="predicted"/>
<evidence type="ECO:0000256" key="4">
    <source>
        <dbReference type="SAM" id="SignalP"/>
    </source>
</evidence>
<keyword evidence="3" id="KW-0998">Cell outer membrane</keyword>
<gene>
    <name evidence="6" type="ORF">ACFX5F_06940</name>
</gene>
<feature type="signal peptide" evidence="4">
    <location>
        <begin position="1"/>
        <end position="21"/>
    </location>
</feature>
<dbReference type="SUPFAM" id="SSF56935">
    <property type="entry name" value="Porins"/>
    <property type="match status" value="1"/>
</dbReference>
<evidence type="ECO:0000256" key="1">
    <source>
        <dbReference type="ARBA" id="ARBA00004442"/>
    </source>
</evidence>
<feature type="domain" description="TonB-dependent receptor plug" evidence="5">
    <location>
        <begin position="215"/>
        <end position="289"/>
    </location>
</feature>
<organism evidence="6 7">
    <name type="scientific">Flavobacterium zhoui</name>
    <dbReference type="NCBI Taxonomy" id="3230414"/>
    <lineage>
        <taxon>Bacteria</taxon>
        <taxon>Pseudomonadati</taxon>
        <taxon>Bacteroidota</taxon>
        <taxon>Flavobacteriia</taxon>
        <taxon>Flavobacteriales</taxon>
        <taxon>Flavobacteriaceae</taxon>
        <taxon>Flavobacterium</taxon>
    </lineage>
</organism>
<sequence>MKIKVFKYSLLFFVVSLSVFSQERNTIKTPLKDILTAISNQHEVGFSYIDEDIFVSKLIPPNAKLSLKQKLTYLRKNTSLVITILDEKHIAISSKKTLYGYVFDIDTNKPLGNVTLKTPNEALPIVSQENGYFEFSKSIPSDIVISCIGYATKTITVKNILQENFTNIYLNPIIETLSEVVVSNYLTTGISKKLSGLYELKPKKFGILPGLIEPDILQTIQQIPGINSPDETISNISVRGGTHDQNLFLWNGIRMFQTGHFFGLISAFNPSLAHTIKIYKNGSSAFYGESISSVIDISTHPKEIENSNTNIGGNLISTDFYSKIKTSLTSSIEISGRRSFTDLISSPTYKKYYNRVFQNTIVTNLNSNNIVNYKSSEDFYFYDFTTQFQKKIGNKNELIIDLIGINNQLTFTQNSIASQTPISKNSNLSQRNFGGSIHWKTNWNENNSTQFNFYGTTYKLNSTNQSIESNQVLDQQNGVFDMGFRVENKHKLNSVFSFSNGYQYNKIIVSNIDQTNFPSFYRKSTEVQENHALIFETQYTSFNNATFLKSGIRINYLEKFNKFIVEPRIQFNHKLSNTLNLEILAELKSQTSSQIIDLQQDFLGLEKKRWVLTNDGTIPIQKSQQLSLGFTYKNKKWLITLDNFYKKVTGITSSDQGFQNQLEFTNIYGEYTIYGTEFLIQKNFNHFYTWLSYNFSDNKYSFKEYQPNVFPNNLDIAHTFSWAGSYEWKNLKIALGSKWHSGKPTTTPLNNNLVSDYPNSPKITYNNPNSGRLNDYFQINFSASQNWDLNSKKKLQIGVSILNILNKKNILNRYYRVNTTNNSVESIDTYSLERTPNLSLKLSI</sequence>
<dbReference type="SUPFAM" id="SSF49464">
    <property type="entry name" value="Carboxypeptidase regulatory domain-like"/>
    <property type="match status" value="1"/>
</dbReference>
<dbReference type="Pfam" id="PF07715">
    <property type="entry name" value="Plug"/>
    <property type="match status" value="1"/>
</dbReference>
<evidence type="ECO:0000256" key="2">
    <source>
        <dbReference type="ARBA" id="ARBA00023136"/>
    </source>
</evidence>
<comment type="subcellular location">
    <subcellularLocation>
        <location evidence="1">Cell outer membrane</location>
    </subcellularLocation>
</comment>
<dbReference type="InterPro" id="IPR036942">
    <property type="entry name" value="Beta-barrel_TonB_sf"/>
</dbReference>
<accession>A0ABW6I3U1</accession>
<dbReference type="EMBL" id="JBHZPY010000004">
    <property type="protein sequence ID" value="MFE3870956.1"/>
    <property type="molecule type" value="Genomic_DNA"/>
</dbReference>
<keyword evidence="4" id="KW-0732">Signal</keyword>
<feature type="chain" id="PRO_5047463469" evidence="4">
    <location>
        <begin position="22"/>
        <end position="844"/>
    </location>
</feature>
<dbReference type="Proteomes" id="UP001600107">
    <property type="component" value="Unassembled WGS sequence"/>
</dbReference>
<reference evidence="6 7" key="1">
    <citation type="submission" date="2024-06" db="EMBL/GenBank/DDBJ databases">
        <title>Flavobacterium spp. isolated from glacier.</title>
        <authorList>
            <person name="Han D."/>
        </authorList>
    </citation>
    <scope>NUCLEOTIDE SEQUENCE [LARGE SCALE GENOMIC DNA]</scope>
    <source>
        <strain evidence="6 7">ZS1P70</strain>
    </source>
</reference>
<dbReference type="InterPro" id="IPR008969">
    <property type="entry name" value="CarboxyPept-like_regulatory"/>
</dbReference>
<protein>
    <submittedName>
        <fullName evidence="6">Carboxypeptidase-like regulatory domain-containing protein</fullName>
    </submittedName>
</protein>
<dbReference type="InterPro" id="IPR012910">
    <property type="entry name" value="Plug_dom"/>
</dbReference>
<keyword evidence="2" id="KW-0472">Membrane</keyword>
<dbReference type="Pfam" id="PF13715">
    <property type="entry name" value="CarbopepD_reg_2"/>
    <property type="match status" value="1"/>
</dbReference>
<keyword evidence="7" id="KW-1185">Reference proteome</keyword>
<dbReference type="Gene3D" id="2.40.170.20">
    <property type="entry name" value="TonB-dependent receptor, beta-barrel domain"/>
    <property type="match status" value="1"/>
</dbReference>
<comment type="caution">
    <text evidence="6">The sequence shown here is derived from an EMBL/GenBank/DDBJ whole genome shotgun (WGS) entry which is preliminary data.</text>
</comment>
<name>A0ABW6I3U1_9FLAO</name>
<dbReference type="Gene3D" id="2.170.130.10">
    <property type="entry name" value="TonB-dependent receptor, plug domain"/>
    <property type="match status" value="1"/>
</dbReference>
<evidence type="ECO:0000259" key="5">
    <source>
        <dbReference type="Pfam" id="PF07715"/>
    </source>
</evidence>
<dbReference type="InterPro" id="IPR037066">
    <property type="entry name" value="Plug_dom_sf"/>
</dbReference>
<evidence type="ECO:0000256" key="3">
    <source>
        <dbReference type="ARBA" id="ARBA00023237"/>
    </source>
</evidence>